<dbReference type="Gene3D" id="3.30.420.10">
    <property type="entry name" value="Ribonuclease H-like superfamily/Ribonuclease H"/>
    <property type="match status" value="1"/>
</dbReference>
<proteinExistence type="predicted"/>
<dbReference type="PANTHER" id="PTHR48475:SF1">
    <property type="entry name" value="RNASE H TYPE-1 DOMAIN-CONTAINING PROTEIN"/>
    <property type="match status" value="1"/>
</dbReference>
<dbReference type="InterPro" id="IPR036397">
    <property type="entry name" value="RNaseH_sf"/>
</dbReference>
<evidence type="ECO:0000313" key="2">
    <source>
        <dbReference type="Proteomes" id="UP001454036"/>
    </source>
</evidence>
<evidence type="ECO:0008006" key="3">
    <source>
        <dbReference type="Google" id="ProtNLM"/>
    </source>
</evidence>
<sequence length="194" mass="22506">MNRINGNCGVKNEILMKYHEKTVTMAKAFDQTIFQHVPRALNEESDRFSQLATTYYDQLPNEVYIKLRDHPNYEEKMLVTVLEEPEDWRTPIARFIATRQLLDNKLDVKKTQSKSYKFHLYQGELYKKSVEGPSLLCVSVDNIPKVLIEVHNGWCGSYIGARYLALKIIRTGFFWPTSAKDAIMYVKTCNACRG</sequence>
<dbReference type="Proteomes" id="UP001454036">
    <property type="component" value="Unassembled WGS sequence"/>
</dbReference>
<dbReference type="EMBL" id="BAABME010003019">
    <property type="protein sequence ID" value="GAA0157075.1"/>
    <property type="molecule type" value="Genomic_DNA"/>
</dbReference>
<gene>
    <name evidence="1" type="ORF">LIER_14417</name>
</gene>
<name>A0AAV3PZJ2_LITER</name>
<dbReference type="GO" id="GO:0003676">
    <property type="term" value="F:nucleic acid binding"/>
    <property type="evidence" value="ECO:0007669"/>
    <property type="project" value="InterPro"/>
</dbReference>
<dbReference type="AlphaFoldDB" id="A0AAV3PZJ2"/>
<reference evidence="1 2" key="1">
    <citation type="submission" date="2024-01" db="EMBL/GenBank/DDBJ databases">
        <title>The complete chloroplast genome sequence of Lithospermum erythrorhizon: insights into the phylogenetic relationship among Boraginaceae species and the maternal lineages of purple gromwells.</title>
        <authorList>
            <person name="Okada T."/>
            <person name="Watanabe K."/>
        </authorList>
    </citation>
    <scope>NUCLEOTIDE SEQUENCE [LARGE SCALE GENOMIC DNA]</scope>
</reference>
<keyword evidence="2" id="KW-1185">Reference proteome</keyword>
<dbReference type="Gene3D" id="1.10.340.70">
    <property type="match status" value="1"/>
</dbReference>
<organism evidence="1 2">
    <name type="scientific">Lithospermum erythrorhizon</name>
    <name type="common">Purple gromwell</name>
    <name type="synonym">Lithospermum officinale var. erythrorhizon</name>
    <dbReference type="NCBI Taxonomy" id="34254"/>
    <lineage>
        <taxon>Eukaryota</taxon>
        <taxon>Viridiplantae</taxon>
        <taxon>Streptophyta</taxon>
        <taxon>Embryophyta</taxon>
        <taxon>Tracheophyta</taxon>
        <taxon>Spermatophyta</taxon>
        <taxon>Magnoliopsida</taxon>
        <taxon>eudicotyledons</taxon>
        <taxon>Gunneridae</taxon>
        <taxon>Pentapetalae</taxon>
        <taxon>asterids</taxon>
        <taxon>lamiids</taxon>
        <taxon>Boraginales</taxon>
        <taxon>Boraginaceae</taxon>
        <taxon>Boraginoideae</taxon>
        <taxon>Lithospermeae</taxon>
        <taxon>Lithospermum</taxon>
    </lineage>
</organism>
<comment type="caution">
    <text evidence="1">The sequence shown here is derived from an EMBL/GenBank/DDBJ whole genome shotgun (WGS) entry which is preliminary data.</text>
</comment>
<dbReference type="PANTHER" id="PTHR48475">
    <property type="entry name" value="RIBONUCLEASE H"/>
    <property type="match status" value="1"/>
</dbReference>
<evidence type="ECO:0000313" key="1">
    <source>
        <dbReference type="EMBL" id="GAA0157075.1"/>
    </source>
</evidence>
<protein>
    <recommendedName>
        <fullName evidence="3">Integrase zinc-binding domain-containing protein</fullName>
    </recommendedName>
</protein>
<accession>A0AAV3PZJ2</accession>